<organism evidence="1 2">
    <name type="scientific">Burkholderia stabilis</name>
    <dbReference type="NCBI Taxonomy" id="95485"/>
    <lineage>
        <taxon>Bacteria</taxon>
        <taxon>Pseudomonadati</taxon>
        <taxon>Pseudomonadota</taxon>
        <taxon>Betaproteobacteria</taxon>
        <taxon>Burkholderiales</taxon>
        <taxon>Burkholderiaceae</taxon>
        <taxon>Burkholderia</taxon>
        <taxon>Burkholderia cepacia complex</taxon>
    </lineage>
</organism>
<gene>
    <name evidence="1" type="ORF">D1006_26720</name>
</gene>
<dbReference type="Proteomes" id="UP000289650">
    <property type="component" value="Unassembled WGS sequence"/>
</dbReference>
<dbReference type="AlphaFoldDB" id="A0A4Q2AH12"/>
<sequence>MPKTIHTELQQILLIFARLSDTERQLFISQMNKYLLASSSQRKQLVERWRDLPDTPPQHNDTLCN</sequence>
<evidence type="ECO:0000313" key="2">
    <source>
        <dbReference type="Proteomes" id="UP000289650"/>
    </source>
</evidence>
<proteinExistence type="predicted"/>
<protein>
    <submittedName>
        <fullName evidence="1">Uncharacterized protein</fullName>
    </submittedName>
</protein>
<comment type="caution">
    <text evidence="1">The sequence shown here is derived from an EMBL/GenBank/DDBJ whole genome shotgun (WGS) entry which is preliminary data.</text>
</comment>
<dbReference type="OrthoDB" id="9020098at2"/>
<name>A0A4Q2AH12_9BURK</name>
<dbReference type="RefSeq" id="WP_129516303.1">
    <property type="nucleotide sequence ID" value="NZ_QWEX01000002.1"/>
</dbReference>
<accession>A0A4Q2AH12</accession>
<reference evidence="1 2" key="1">
    <citation type="submission" date="2018-08" db="EMBL/GenBank/DDBJ databases">
        <title>Mountain-cultivated ginseng endophyte, Burkholderia stabilis and its activity against ginseng root rot disease.</title>
        <authorList>
            <person name="Tapan Kumar M."/>
            <person name="Bae H."/>
            <person name="Shanmugam G."/>
            <person name="Jeon J."/>
        </authorList>
    </citation>
    <scope>NUCLEOTIDE SEQUENCE [LARGE SCALE GENOMIC DNA]</scope>
    <source>
        <strain evidence="1 2">EB159</strain>
    </source>
</reference>
<evidence type="ECO:0000313" key="1">
    <source>
        <dbReference type="EMBL" id="RXV68727.1"/>
    </source>
</evidence>
<dbReference type="EMBL" id="QWEX01000002">
    <property type="protein sequence ID" value="RXV68727.1"/>
    <property type="molecule type" value="Genomic_DNA"/>
</dbReference>